<gene>
    <name evidence="1" type="ORF">CA54_00990</name>
</gene>
<organism evidence="1 2">
    <name type="scientific">Symmachiella macrocystis</name>
    <dbReference type="NCBI Taxonomy" id="2527985"/>
    <lineage>
        <taxon>Bacteria</taxon>
        <taxon>Pseudomonadati</taxon>
        <taxon>Planctomycetota</taxon>
        <taxon>Planctomycetia</taxon>
        <taxon>Planctomycetales</taxon>
        <taxon>Planctomycetaceae</taxon>
        <taxon>Symmachiella</taxon>
    </lineage>
</organism>
<reference evidence="1 2" key="1">
    <citation type="submission" date="2019-02" db="EMBL/GenBank/DDBJ databases">
        <title>Deep-cultivation of Planctomycetes and their phenomic and genomic characterization uncovers novel biology.</title>
        <authorList>
            <person name="Wiegand S."/>
            <person name="Jogler M."/>
            <person name="Boedeker C."/>
            <person name="Pinto D."/>
            <person name="Vollmers J."/>
            <person name="Rivas-Marin E."/>
            <person name="Kohn T."/>
            <person name="Peeters S.H."/>
            <person name="Heuer A."/>
            <person name="Rast P."/>
            <person name="Oberbeckmann S."/>
            <person name="Bunk B."/>
            <person name="Jeske O."/>
            <person name="Meyerdierks A."/>
            <person name="Storesund J.E."/>
            <person name="Kallscheuer N."/>
            <person name="Luecker S."/>
            <person name="Lage O.M."/>
            <person name="Pohl T."/>
            <person name="Merkel B.J."/>
            <person name="Hornburger P."/>
            <person name="Mueller R.-W."/>
            <person name="Bruemmer F."/>
            <person name="Labrenz M."/>
            <person name="Spormann A.M."/>
            <person name="Op Den Camp H."/>
            <person name="Overmann J."/>
            <person name="Amann R."/>
            <person name="Jetten M.S.M."/>
            <person name="Mascher T."/>
            <person name="Medema M.H."/>
            <person name="Devos D.P."/>
            <person name="Kaster A.-K."/>
            <person name="Ovreas L."/>
            <person name="Rohde M."/>
            <person name="Galperin M.Y."/>
            <person name="Jogler C."/>
        </authorList>
    </citation>
    <scope>NUCLEOTIDE SEQUENCE [LARGE SCALE GENOMIC DNA]</scope>
    <source>
        <strain evidence="1 2">CA54</strain>
    </source>
</reference>
<sequence precursor="true">MPLLACFALYSVIGSALADKPPVAPLFKRAAKVFLTSRLKWEISSHDL</sequence>
<dbReference type="EMBL" id="SJPP01000001">
    <property type="protein sequence ID" value="TWU11294.1"/>
    <property type="molecule type" value="Genomic_DNA"/>
</dbReference>
<evidence type="ECO:0000313" key="2">
    <source>
        <dbReference type="Proteomes" id="UP000320735"/>
    </source>
</evidence>
<dbReference type="AlphaFoldDB" id="A0A5C6BLD3"/>
<name>A0A5C6BLD3_9PLAN</name>
<evidence type="ECO:0000313" key="1">
    <source>
        <dbReference type="EMBL" id="TWU11294.1"/>
    </source>
</evidence>
<accession>A0A5C6BLD3</accession>
<keyword evidence="2" id="KW-1185">Reference proteome</keyword>
<proteinExistence type="predicted"/>
<dbReference type="Proteomes" id="UP000320735">
    <property type="component" value="Unassembled WGS sequence"/>
</dbReference>
<protein>
    <submittedName>
        <fullName evidence="1">Uncharacterized protein</fullName>
    </submittedName>
</protein>
<comment type="caution">
    <text evidence="1">The sequence shown here is derived from an EMBL/GenBank/DDBJ whole genome shotgun (WGS) entry which is preliminary data.</text>
</comment>